<gene>
    <name evidence="3" type="ordered locus">Isop_0616</name>
</gene>
<feature type="domain" description="Thioredoxin" evidence="2">
    <location>
        <begin position="26"/>
        <end position="181"/>
    </location>
</feature>
<dbReference type="InterPro" id="IPR000866">
    <property type="entry name" value="AhpC/TSA"/>
</dbReference>
<dbReference type="HOGENOM" id="CLU_056135_0_0_0"/>
<evidence type="ECO:0000313" key="3">
    <source>
        <dbReference type="EMBL" id="ADV61209.1"/>
    </source>
</evidence>
<dbReference type="KEGG" id="ipa:Isop_0616"/>
<sequence>MVNLRGLSLMVLALTVSVETVRADGLSIGDKAPKLQVKNWVQGEPVTEFKPGQIYVVEFWATWCGPCRATIPHVNDLQTKYGDKVIVIGANVWENDVAGVAPFVKQMGDKMTYRVATDDVPGDDPSEGFMAKNWMAAAGQDGIPAAFIIDGQGIIAWIGHPMQMDKPLEQIVAGKYDPAAAKAELEEQKQLQAKMQRAMAVLQPALQSNDPKRILAALDQVVEGDELLERQIGRFKLDLLMTQLKDAQATNAYALRIADLFKGRSEEAQVLNTIAWMMVDPEGKQPDGLDLKIADKLAERAVELTEANDGMILDTLAYVKFRMGNRAKAIELQRKAVALIEKTGNEDAIAEIKARLEEFEASRP</sequence>
<dbReference type="SUPFAM" id="SSF52833">
    <property type="entry name" value="Thioredoxin-like"/>
    <property type="match status" value="1"/>
</dbReference>
<dbReference type="InParanoid" id="E8R0M4"/>
<dbReference type="eggNOG" id="COG0526">
    <property type="taxonomic scope" value="Bacteria"/>
</dbReference>
<dbReference type="AlphaFoldDB" id="E8R0M4"/>
<dbReference type="Proteomes" id="UP000008631">
    <property type="component" value="Chromosome"/>
</dbReference>
<dbReference type="InterPro" id="IPR013766">
    <property type="entry name" value="Thioredoxin_domain"/>
</dbReference>
<protein>
    <submittedName>
        <fullName evidence="3">Redoxin domain protein</fullName>
    </submittedName>
</protein>
<dbReference type="InterPro" id="IPR036249">
    <property type="entry name" value="Thioredoxin-like_sf"/>
</dbReference>
<reference evidence="3 4" key="2">
    <citation type="journal article" date="2011" name="Stand. Genomic Sci.">
        <title>Complete genome sequence of Isosphaera pallida type strain (IS1B).</title>
        <authorList>
            <consortium name="US DOE Joint Genome Institute (JGI-PGF)"/>
            <person name="Goker M."/>
            <person name="Cleland D."/>
            <person name="Saunders E."/>
            <person name="Lapidus A."/>
            <person name="Nolan M."/>
            <person name="Lucas S."/>
            <person name="Hammon N."/>
            <person name="Deshpande S."/>
            <person name="Cheng J.F."/>
            <person name="Tapia R."/>
            <person name="Han C."/>
            <person name="Goodwin L."/>
            <person name="Pitluck S."/>
            <person name="Liolios K."/>
            <person name="Pagani I."/>
            <person name="Ivanova N."/>
            <person name="Mavromatis K."/>
            <person name="Pati A."/>
            <person name="Chen A."/>
            <person name="Palaniappan K."/>
            <person name="Land M."/>
            <person name="Hauser L."/>
            <person name="Chang Y.J."/>
            <person name="Jeffries C.D."/>
            <person name="Detter J.C."/>
            <person name="Beck B."/>
            <person name="Woyke T."/>
            <person name="Bristow J."/>
            <person name="Eisen J.A."/>
            <person name="Markowitz V."/>
            <person name="Hugenholtz P."/>
            <person name="Kyrpides N.C."/>
            <person name="Klenk H.P."/>
        </authorList>
    </citation>
    <scope>NUCLEOTIDE SEQUENCE [LARGE SCALE GENOMIC DNA]</scope>
    <source>
        <strain evidence="4">ATCC 43644 / DSM 9630 / IS1B</strain>
    </source>
</reference>
<dbReference type="GO" id="GO:0016491">
    <property type="term" value="F:oxidoreductase activity"/>
    <property type="evidence" value="ECO:0007669"/>
    <property type="project" value="InterPro"/>
</dbReference>
<dbReference type="PANTHER" id="PTHR42852:SF18">
    <property type="entry name" value="CHROMOSOME UNDETERMINED SCAFFOLD_47, WHOLE GENOME SHOTGUN SEQUENCE"/>
    <property type="match status" value="1"/>
</dbReference>
<evidence type="ECO:0000313" key="4">
    <source>
        <dbReference type="Proteomes" id="UP000008631"/>
    </source>
</evidence>
<reference key="1">
    <citation type="submission" date="2010-11" db="EMBL/GenBank/DDBJ databases">
        <title>The complete sequence of chromosome of Isophaera pallida ATCC 43644.</title>
        <authorList>
            <consortium name="US DOE Joint Genome Institute (JGI-PGF)"/>
            <person name="Lucas S."/>
            <person name="Copeland A."/>
            <person name="Lapidus A."/>
            <person name="Bruce D."/>
            <person name="Goodwin L."/>
            <person name="Pitluck S."/>
            <person name="Kyrpides N."/>
            <person name="Mavromatis K."/>
            <person name="Pagani I."/>
            <person name="Ivanova N."/>
            <person name="Saunders E."/>
            <person name="Brettin T."/>
            <person name="Detter J.C."/>
            <person name="Han C."/>
            <person name="Tapia R."/>
            <person name="Land M."/>
            <person name="Hauser L."/>
            <person name="Markowitz V."/>
            <person name="Cheng J.-F."/>
            <person name="Hugenholtz P."/>
            <person name="Woyke T."/>
            <person name="Wu D."/>
            <person name="Eisen J.A."/>
        </authorList>
    </citation>
    <scope>NUCLEOTIDE SEQUENCE</scope>
    <source>
        <strain>ATCC 43644</strain>
    </source>
</reference>
<dbReference type="PROSITE" id="PS00194">
    <property type="entry name" value="THIOREDOXIN_1"/>
    <property type="match status" value="1"/>
</dbReference>
<dbReference type="GO" id="GO:0016209">
    <property type="term" value="F:antioxidant activity"/>
    <property type="evidence" value="ECO:0007669"/>
    <property type="project" value="InterPro"/>
</dbReference>
<dbReference type="Gene3D" id="3.40.30.10">
    <property type="entry name" value="Glutaredoxin"/>
    <property type="match status" value="1"/>
</dbReference>
<dbReference type="RefSeq" id="WP_013563498.1">
    <property type="nucleotide sequence ID" value="NC_014962.1"/>
</dbReference>
<evidence type="ECO:0000256" key="1">
    <source>
        <dbReference type="ARBA" id="ARBA00023284"/>
    </source>
</evidence>
<dbReference type="EMBL" id="CP002353">
    <property type="protein sequence ID" value="ADV61209.1"/>
    <property type="molecule type" value="Genomic_DNA"/>
</dbReference>
<dbReference type="CDD" id="cd02966">
    <property type="entry name" value="TlpA_like_family"/>
    <property type="match status" value="1"/>
</dbReference>
<dbReference type="STRING" id="575540.Isop_0616"/>
<proteinExistence type="predicted"/>
<dbReference type="PANTHER" id="PTHR42852">
    <property type="entry name" value="THIOL:DISULFIDE INTERCHANGE PROTEIN DSBE"/>
    <property type="match status" value="1"/>
</dbReference>
<organism evidence="3 4">
    <name type="scientific">Isosphaera pallida (strain ATCC 43644 / DSM 9630 / IS1B)</name>
    <dbReference type="NCBI Taxonomy" id="575540"/>
    <lineage>
        <taxon>Bacteria</taxon>
        <taxon>Pseudomonadati</taxon>
        <taxon>Planctomycetota</taxon>
        <taxon>Planctomycetia</taxon>
        <taxon>Isosphaerales</taxon>
        <taxon>Isosphaeraceae</taxon>
        <taxon>Isosphaera</taxon>
    </lineage>
</organism>
<dbReference type="InterPro" id="IPR050553">
    <property type="entry name" value="Thioredoxin_ResA/DsbE_sf"/>
</dbReference>
<dbReference type="PROSITE" id="PS51352">
    <property type="entry name" value="THIOREDOXIN_2"/>
    <property type="match status" value="1"/>
</dbReference>
<name>E8R0M4_ISOPI</name>
<keyword evidence="1" id="KW-0676">Redox-active center</keyword>
<evidence type="ECO:0000259" key="2">
    <source>
        <dbReference type="PROSITE" id="PS51352"/>
    </source>
</evidence>
<dbReference type="Pfam" id="PF00578">
    <property type="entry name" value="AhpC-TSA"/>
    <property type="match status" value="1"/>
</dbReference>
<dbReference type="InterPro" id="IPR017937">
    <property type="entry name" value="Thioredoxin_CS"/>
</dbReference>
<accession>E8R0M4</accession>
<keyword evidence="4" id="KW-1185">Reference proteome</keyword>
<dbReference type="OrthoDB" id="9802923at2"/>